<dbReference type="InterPro" id="IPR009412">
    <property type="entry name" value="DUF1062"/>
</dbReference>
<evidence type="ECO:0000313" key="4">
    <source>
        <dbReference type="EMBL" id="RDC40997.1"/>
    </source>
</evidence>
<reference evidence="5 6" key="1">
    <citation type="journal article" date="2018" name="Elife">
        <title>Discovery and characterization of a prevalent human gut bacterial enzyme sufficient for the inactivation of a family of plant toxins.</title>
        <authorList>
            <person name="Koppel N."/>
            <person name="Bisanz J.E."/>
            <person name="Pandelia M.E."/>
            <person name="Turnbaugh P.J."/>
            <person name="Balskus E.P."/>
        </authorList>
    </citation>
    <scope>NUCLEOTIDE SEQUENCE [LARGE SCALE GENOMIC DNA]</scope>
    <source>
        <strain evidence="4 7">16A</strain>
        <strain evidence="3 6">FAA1-1-60AUCSF</strain>
        <strain evidence="2 5">MR1 #12</strain>
    </source>
</reference>
<evidence type="ECO:0000313" key="2">
    <source>
        <dbReference type="EMBL" id="RDB77170.1"/>
    </source>
</evidence>
<comment type="caution">
    <text evidence="2">The sequence shown here is derived from an EMBL/GenBank/DDBJ whole genome shotgun (WGS) entry which is preliminary data.</text>
</comment>
<dbReference type="Proteomes" id="UP000436429">
    <property type="component" value="Unassembled WGS sequence"/>
</dbReference>
<dbReference type="GeneID" id="69509790"/>
<evidence type="ECO:0000313" key="5">
    <source>
        <dbReference type="Proteomes" id="UP000253752"/>
    </source>
</evidence>
<evidence type="ECO:0000313" key="3">
    <source>
        <dbReference type="EMBL" id="RDB82602.1"/>
    </source>
</evidence>
<dbReference type="EMBL" id="PPTY01000032">
    <property type="protein sequence ID" value="RDB82602.1"/>
    <property type="molecule type" value="Genomic_DNA"/>
</dbReference>
<dbReference type="EMBL" id="WPOM01000004">
    <property type="protein sequence ID" value="MVN32053.1"/>
    <property type="molecule type" value="Genomic_DNA"/>
</dbReference>
<reference evidence="1 8" key="2">
    <citation type="submission" date="2019-11" db="EMBL/GenBank/DDBJ databases">
        <title>Whole genome shotgun sequencing (WGS) data from Adlercreutzia equolifaciens ResAG-91, Eggerthella lenta MRI-F36, MRI-F37, MRI-F40, ResAG-49, ResAG-88, ResAG-121, ResAG-145, and Gordonibacter sp. ResAG-5, ResAG-26, ResAG-43, ResAG-50, ResAG-59.</title>
        <authorList>
            <person name="Stoll D.A."/>
            <person name="Danylec N."/>
            <person name="Franz C.M.A.P."/>
            <person name="Huch M."/>
        </authorList>
    </citation>
    <scope>NUCLEOTIDE SEQUENCE [LARGE SCALE GENOMIC DNA]</scope>
    <source>
        <strain evidence="1 8">ResAG-88</strain>
    </source>
</reference>
<dbReference type="EMBL" id="PPUQ01000002">
    <property type="protein sequence ID" value="RDC40997.1"/>
    <property type="molecule type" value="Genomic_DNA"/>
</dbReference>
<protein>
    <submittedName>
        <fullName evidence="2">DUF1062 domain-containing protein</fullName>
    </submittedName>
</protein>
<sequence>MKTSIWRVEATAAPVALRPCGTCGADAEFASTGLFRVNAQKKRLDVWLIYRCATCGSVWNSAVISRGRPGSIDREELERFTGNDPVMALWCALDVGLLRRNGARRGKVAFVVEGDRPAGGEDCRVEIDGGDLAGLRLAEVLRAKLGVSRSGLERLVEAGDVSAADGADVLAAKLRPHQTILVRGRREQ</sequence>
<dbReference type="AlphaFoldDB" id="A0A369MNR7"/>
<evidence type="ECO:0000313" key="7">
    <source>
        <dbReference type="Proteomes" id="UP000253915"/>
    </source>
</evidence>
<dbReference type="Proteomes" id="UP000253915">
    <property type="component" value="Unassembled WGS sequence"/>
</dbReference>
<organism evidence="2 5">
    <name type="scientific">Eggerthella lenta</name>
    <name type="common">Eubacterium lentum</name>
    <dbReference type="NCBI Taxonomy" id="84112"/>
    <lineage>
        <taxon>Bacteria</taxon>
        <taxon>Bacillati</taxon>
        <taxon>Actinomycetota</taxon>
        <taxon>Coriobacteriia</taxon>
        <taxon>Eggerthellales</taxon>
        <taxon>Eggerthellaceae</taxon>
        <taxon>Eggerthella</taxon>
    </lineage>
</organism>
<dbReference type="Proteomes" id="UP000253752">
    <property type="component" value="Unassembled WGS sequence"/>
</dbReference>
<evidence type="ECO:0000313" key="6">
    <source>
        <dbReference type="Proteomes" id="UP000253857"/>
    </source>
</evidence>
<gene>
    <name evidence="4" type="ORF">C1853_02565</name>
    <name evidence="3" type="ORF">C1871_13115</name>
    <name evidence="2" type="ORF">C1872_11985</name>
    <name evidence="1" type="ORF">GO726_02540</name>
</gene>
<evidence type="ECO:0000313" key="8">
    <source>
        <dbReference type="Proteomes" id="UP000436429"/>
    </source>
</evidence>
<name>A0A369MNR7_EGGLN</name>
<dbReference type="Proteomes" id="UP000253857">
    <property type="component" value="Unassembled WGS sequence"/>
</dbReference>
<proteinExistence type="predicted"/>
<dbReference type="Pfam" id="PF06353">
    <property type="entry name" value="DUF1062"/>
    <property type="match status" value="1"/>
</dbReference>
<dbReference type="EMBL" id="PPTX01000019">
    <property type="protein sequence ID" value="RDB77170.1"/>
    <property type="molecule type" value="Genomic_DNA"/>
</dbReference>
<evidence type="ECO:0000313" key="1">
    <source>
        <dbReference type="EMBL" id="MVN32053.1"/>
    </source>
</evidence>
<accession>A0A369MNR7</accession>
<dbReference type="RefSeq" id="WP_015759916.1">
    <property type="nucleotide sequence ID" value="NZ_AP025575.1"/>
</dbReference>